<dbReference type="RefSeq" id="WP_353985624.1">
    <property type="nucleotide sequence ID" value="NZ_JBEWLY010000027.1"/>
</dbReference>
<dbReference type="EMBL" id="JBEWLY010000027">
    <property type="protein sequence ID" value="MET1757144.1"/>
    <property type="molecule type" value="Genomic_DNA"/>
</dbReference>
<dbReference type="Proteomes" id="UP001548713">
    <property type="component" value="Unassembled WGS sequence"/>
</dbReference>
<comment type="similarity">
    <text evidence="1">Belongs to the short-chain dehydrogenases/reductases (SDR) family.</text>
</comment>
<dbReference type="InterPro" id="IPR002347">
    <property type="entry name" value="SDR_fam"/>
</dbReference>
<dbReference type="InterPro" id="IPR057326">
    <property type="entry name" value="KR_dom"/>
</dbReference>
<sequence length="250" mass="26529">MNRLTGKVAVVTGGSQGIGLAIARGMARDGAAVVISSRRADAIEEAAQRLASEGAQVVGVQADVASREDAQRTIATAVERFGRVDILVNNAQATRQAKIEDITDDSIALTFGSGLFGTLYHMQAAFPHLRERGGSVINFGTRQGIYGEPGDGIYGANKEGIRGLSRSAAREWGQFGIRVNVINPAALSPSAEKALNANPERAQKYYDEISLRRFGRPDEDIAPIAVFLASDDGHYVTGQTINADGGQIML</sequence>
<dbReference type="SMART" id="SM00822">
    <property type="entry name" value="PKS_KR"/>
    <property type="match status" value="1"/>
</dbReference>
<protein>
    <submittedName>
        <fullName evidence="3">SDR family NAD(P)-dependent oxidoreductase</fullName>
    </submittedName>
</protein>
<organism evidence="3 4">
    <name type="scientific">Novosphingobium kalidii</name>
    <dbReference type="NCBI Taxonomy" id="3230299"/>
    <lineage>
        <taxon>Bacteria</taxon>
        <taxon>Pseudomonadati</taxon>
        <taxon>Pseudomonadota</taxon>
        <taxon>Alphaproteobacteria</taxon>
        <taxon>Sphingomonadales</taxon>
        <taxon>Sphingomonadaceae</taxon>
        <taxon>Novosphingobium</taxon>
    </lineage>
</organism>
<dbReference type="Gene3D" id="3.40.50.720">
    <property type="entry name" value="NAD(P)-binding Rossmann-like Domain"/>
    <property type="match status" value="1"/>
</dbReference>
<evidence type="ECO:0000259" key="2">
    <source>
        <dbReference type="SMART" id="SM00822"/>
    </source>
</evidence>
<dbReference type="Pfam" id="PF13561">
    <property type="entry name" value="adh_short_C2"/>
    <property type="match status" value="1"/>
</dbReference>
<evidence type="ECO:0000313" key="3">
    <source>
        <dbReference type="EMBL" id="MET1757144.1"/>
    </source>
</evidence>
<dbReference type="CDD" id="cd05233">
    <property type="entry name" value="SDR_c"/>
    <property type="match status" value="1"/>
</dbReference>
<keyword evidence="4" id="KW-1185">Reference proteome</keyword>
<gene>
    <name evidence="3" type="ORF">ABVV53_17010</name>
</gene>
<dbReference type="PANTHER" id="PTHR43943:SF2">
    <property type="entry name" value="DEHYDROGENASE_REDUCTASE 4"/>
    <property type="match status" value="1"/>
</dbReference>
<dbReference type="PRINTS" id="PR00081">
    <property type="entry name" value="GDHRDH"/>
</dbReference>
<reference evidence="3 4" key="1">
    <citation type="submission" date="2024-07" db="EMBL/GenBank/DDBJ databases">
        <title>Novosphingobium kalidii RD2P27.</title>
        <authorList>
            <person name="Sun J.-Q."/>
        </authorList>
    </citation>
    <scope>NUCLEOTIDE SEQUENCE [LARGE SCALE GENOMIC DNA]</scope>
    <source>
        <strain evidence="3 4">RD2P27</strain>
    </source>
</reference>
<dbReference type="InterPro" id="IPR036291">
    <property type="entry name" value="NAD(P)-bd_dom_sf"/>
</dbReference>
<evidence type="ECO:0000313" key="4">
    <source>
        <dbReference type="Proteomes" id="UP001548713"/>
    </source>
</evidence>
<accession>A0ABV2D672</accession>
<dbReference type="PANTHER" id="PTHR43943">
    <property type="entry name" value="DEHYDROGENASE/REDUCTASE (SDR FAMILY) MEMBER 4"/>
    <property type="match status" value="1"/>
</dbReference>
<feature type="domain" description="Ketoreductase" evidence="2">
    <location>
        <begin position="7"/>
        <end position="185"/>
    </location>
</feature>
<name>A0ABV2D672_9SPHN</name>
<proteinExistence type="inferred from homology"/>
<evidence type="ECO:0000256" key="1">
    <source>
        <dbReference type="ARBA" id="ARBA00006484"/>
    </source>
</evidence>
<comment type="caution">
    <text evidence="3">The sequence shown here is derived from an EMBL/GenBank/DDBJ whole genome shotgun (WGS) entry which is preliminary data.</text>
</comment>
<dbReference type="PRINTS" id="PR00080">
    <property type="entry name" value="SDRFAMILY"/>
</dbReference>
<dbReference type="SUPFAM" id="SSF51735">
    <property type="entry name" value="NAD(P)-binding Rossmann-fold domains"/>
    <property type="match status" value="1"/>
</dbReference>